<protein>
    <submittedName>
        <fullName evidence="2">Uncharacterized protein</fullName>
    </submittedName>
</protein>
<organism evidence="2 3">
    <name type="scientific">Calocera viscosa (strain TUFC12733)</name>
    <dbReference type="NCBI Taxonomy" id="1330018"/>
    <lineage>
        <taxon>Eukaryota</taxon>
        <taxon>Fungi</taxon>
        <taxon>Dikarya</taxon>
        <taxon>Basidiomycota</taxon>
        <taxon>Agaricomycotina</taxon>
        <taxon>Dacrymycetes</taxon>
        <taxon>Dacrymycetales</taxon>
        <taxon>Dacrymycetaceae</taxon>
        <taxon>Calocera</taxon>
    </lineage>
</organism>
<gene>
    <name evidence="2" type="ORF">CALVIDRAFT_542104</name>
</gene>
<feature type="region of interest" description="Disordered" evidence="1">
    <location>
        <begin position="1"/>
        <end position="97"/>
    </location>
</feature>
<evidence type="ECO:0000313" key="2">
    <source>
        <dbReference type="EMBL" id="KZO91155.1"/>
    </source>
</evidence>
<keyword evidence="3" id="KW-1185">Reference proteome</keyword>
<reference evidence="2 3" key="1">
    <citation type="journal article" date="2016" name="Mol. Biol. Evol.">
        <title>Comparative Genomics of Early-Diverging Mushroom-Forming Fungi Provides Insights into the Origins of Lignocellulose Decay Capabilities.</title>
        <authorList>
            <person name="Nagy L.G."/>
            <person name="Riley R."/>
            <person name="Tritt A."/>
            <person name="Adam C."/>
            <person name="Daum C."/>
            <person name="Floudas D."/>
            <person name="Sun H."/>
            <person name="Yadav J.S."/>
            <person name="Pangilinan J."/>
            <person name="Larsson K.H."/>
            <person name="Matsuura K."/>
            <person name="Barry K."/>
            <person name="Labutti K."/>
            <person name="Kuo R."/>
            <person name="Ohm R.A."/>
            <person name="Bhattacharya S.S."/>
            <person name="Shirouzu T."/>
            <person name="Yoshinaga Y."/>
            <person name="Martin F.M."/>
            <person name="Grigoriev I.V."/>
            <person name="Hibbett D.S."/>
        </authorList>
    </citation>
    <scope>NUCLEOTIDE SEQUENCE [LARGE SCALE GENOMIC DNA]</scope>
    <source>
        <strain evidence="2 3">TUFC12733</strain>
    </source>
</reference>
<name>A0A167H283_CALVF</name>
<dbReference type="Proteomes" id="UP000076738">
    <property type="component" value="Unassembled WGS sequence"/>
</dbReference>
<feature type="compositionally biased region" description="Pro residues" evidence="1">
    <location>
        <begin position="7"/>
        <end position="17"/>
    </location>
</feature>
<evidence type="ECO:0000313" key="3">
    <source>
        <dbReference type="Proteomes" id="UP000076738"/>
    </source>
</evidence>
<proteinExistence type="predicted"/>
<feature type="compositionally biased region" description="Low complexity" evidence="1">
    <location>
        <begin position="33"/>
        <end position="61"/>
    </location>
</feature>
<dbReference type="EMBL" id="KV417328">
    <property type="protein sequence ID" value="KZO91155.1"/>
    <property type="molecule type" value="Genomic_DNA"/>
</dbReference>
<evidence type="ECO:0000256" key="1">
    <source>
        <dbReference type="SAM" id="MobiDB-lite"/>
    </source>
</evidence>
<accession>A0A167H283</accession>
<dbReference type="AlphaFoldDB" id="A0A167H283"/>
<sequence>MCTHPHAPTPTHPPPSLPRLYGLSDRPPFLALSAHPPISPHISCSSSPSSSSHSTTSFGPPSSGGGAVVGPSGRPSQPRKSSTDTFPGMTAHAHPCPPQHPCWATRCGAPVSGKIQPKSQRVQTF</sequence>